<dbReference type="Proteomes" id="UP000000599">
    <property type="component" value="Chromosome G"/>
</dbReference>
<dbReference type="InParanoid" id="Q6BJJ1"/>
<organism evidence="1 2">
    <name type="scientific">Debaryomyces hansenii (strain ATCC 36239 / CBS 767 / BCRC 21394 / JCM 1990 / NBRC 0083 / IGC 2968)</name>
    <name type="common">Yeast</name>
    <name type="synonym">Torulaspora hansenii</name>
    <dbReference type="NCBI Taxonomy" id="284592"/>
    <lineage>
        <taxon>Eukaryota</taxon>
        <taxon>Fungi</taxon>
        <taxon>Dikarya</taxon>
        <taxon>Ascomycota</taxon>
        <taxon>Saccharomycotina</taxon>
        <taxon>Pichiomycetes</taxon>
        <taxon>Debaryomycetaceae</taxon>
        <taxon>Debaryomyces</taxon>
    </lineage>
</organism>
<dbReference type="HOGENOM" id="CLU_3399381_0_0_1"/>
<proteinExistence type="predicted"/>
<protein>
    <submittedName>
        <fullName evidence="1">DEHA2G02046p</fullName>
    </submittedName>
</protein>
<name>Q6BJJ1_DEBHA</name>
<dbReference type="RefSeq" id="XP_461630.1">
    <property type="nucleotide sequence ID" value="XM_461630.1"/>
</dbReference>
<dbReference type="EMBL" id="CR382139">
    <property type="protein sequence ID" value="CAG90078.1"/>
    <property type="molecule type" value="Genomic_DNA"/>
</dbReference>
<evidence type="ECO:0000313" key="1">
    <source>
        <dbReference type="EMBL" id="CAG90078.1"/>
    </source>
</evidence>
<dbReference type="KEGG" id="dha:DEHA2G02046g"/>
<evidence type="ECO:0000313" key="2">
    <source>
        <dbReference type="Proteomes" id="UP000000599"/>
    </source>
</evidence>
<accession>Q6BJJ1</accession>
<dbReference type="GeneID" id="2904495"/>
<sequence>MNDSPIQDNRQMDTDREGFNIYGTIVFDILI</sequence>
<dbReference type="AlphaFoldDB" id="Q6BJJ1"/>
<dbReference type="VEuPathDB" id="FungiDB:DEHA2G02046g"/>
<reference evidence="1 2" key="1">
    <citation type="journal article" date="2004" name="Nature">
        <title>Genome evolution in yeasts.</title>
        <authorList>
            <consortium name="Genolevures"/>
            <person name="Dujon B."/>
            <person name="Sherman D."/>
            <person name="Fischer G."/>
            <person name="Durrens P."/>
            <person name="Casaregola S."/>
            <person name="Lafontaine I."/>
            <person name="de Montigny J."/>
            <person name="Marck C."/>
            <person name="Neuveglise C."/>
            <person name="Talla E."/>
            <person name="Goffard N."/>
            <person name="Frangeul L."/>
            <person name="Aigle M."/>
            <person name="Anthouard V."/>
            <person name="Babour A."/>
            <person name="Barbe V."/>
            <person name="Barnay S."/>
            <person name="Blanchin S."/>
            <person name="Beckerich J.M."/>
            <person name="Beyne E."/>
            <person name="Bleykasten C."/>
            <person name="Boisrame A."/>
            <person name="Boyer J."/>
            <person name="Cattolico L."/>
            <person name="Confanioleri F."/>
            <person name="de Daruvar A."/>
            <person name="Despons L."/>
            <person name="Fabre E."/>
            <person name="Fairhead C."/>
            <person name="Ferry-Dumazet H."/>
            <person name="Groppi A."/>
            <person name="Hantraye F."/>
            <person name="Hennequin C."/>
            <person name="Jauniaux N."/>
            <person name="Joyet P."/>
            <person name="Kachouri R."/>
            <person name="Kerrest A."/>
            <person name="Koszul R."/>
            <person name="Lemaire M."/>
            <person name="Lesur I."/>
            <person name="Ma L."/>
            <person name="Muller H."/>
            <person name="Nicaud J.M."/>
            <person name="Nikolski M."/>
            <person name="Oztas S."/>
            <person name="Ozier-Kalogeropoulos O."/>
            <person name="Pellenz S."/>
            <person name="Potier S."/>
            <person name="Richard G.F."/>
            <person name="Straub M.L."/>
            <person name="Suleau A."/>
            <person name="Swennene D."/>
            <person name="Tekaia F."/>
            <person name="Wesolowski-Louvel M."/>
            <person name="Westhof E."/>
            <person name="Wirth B."/>
            <person name="Zeniou-Meyer M."/>
            <person name="Zivanovic I."/>
            <person name="Bolotin-Fukuhara M."/>
            <person name="Thierry A."/>
            <person name="Bouchier C."/>
            <person name="Caudron B."/>
            <person name="Scarpelli C."/>
            <person name="Gaillardin C."/>
            <person name="Weissenbach J."/>
            <person name="Wincker P."/>
            <person name="Souciet J.L."/>
        </authorList>
    </citation>
    <scope>NUCLEOTIDE SEQUENCE [LARGE SCALE GENOMIC DNA]</scope>
    <source>
        <strain evidence="2">ATCC 36239 / CBS 767 / BCRC 21394 / JCM 1990 / NBRC 0083 / IGC 2968</strain>
    </source>
</reference>
<gene>
    <name evidence="1" type="ordered locus">DEHA2G02046g</name>
</gene>
<keyword evidence="2" id="KW-1185">Reference proteome</keyword>